<dbReference type="EMBL" id="CAMAPE010000061">
    <property type="protein sequence ID" value="CAH9113825.1"/>
    <property type="molecule type" value="Genomic_DNA"/>
</dbReference>
<evidence type="ECO:0000313" key="1">
    <source>
        <dbReference type="EMBL" id="CAH9090438.1"/>
    </source>
</evidence>
<dbReference type="EMBL" id="CAMAPE010000024">
    <property type="protein sequence ID" value="CAH9090438.1"/>
    <property type="molecule type" value="Genomic_DNA"/>
</dbReference>
<organism evidence="1 3">
    <name type="scientific">Cuscuta europaea</name>
    <name type="common">European dodder</name>
    <dbReference type="NCBI Taxonomy" id="41803"/>
    <lineage>
        <taxon>Eukaryota</taxon>
        <taxon>Viridiplantae</taxon>
        <taxon>Streptophyta</taxon>
        <taxon>Embryophyta</taxon>
        <taxon>Tracheophyta</taxon>
        <taxon>Spermatophyta</taxon>
        <taxon>Magnoliopsida</taxon>
        <taxon>eudicotyledons</taxon>
        <taxon>Gunneridae</taxon>
        <taxon>Pentapetalae</taxon>
        <taxon>asterids</taxon>
        <taxon>lamiids</taxon>
        <taxon>Solanales</taxon>
        <taxon>Convolvulaceae</taxon>
        <taxon>Cuscuteae</taxon>
        <taxon>Cuscuta</taxon>
        <taxon>Cuscuta subgen. Cuscuta</taxon>
    </lineage>
</organism>
<protein>
    <submittedName>
        <fullName evidence="1">Uncharacterized protein</fullName>
    </submittedName>
</protein>
<name>A0A9P0Z5U5_CUSEU</name>
<evidence type="ECO:0000313" key="3">
    <source>
        <dbReference type="Proteomes" id="UP001152484"/>
    </source>
</evidence>
<dbReference type="Proteomes" id="UP001152484">
    <property type="component" value="Unassembled WGS sequence"/>
</dbReference>
<sequence length="109" mass="11152">MPLGAAGAQRGWRWNGELWFGLGYYSGLNENGSLCLPFSRRSPESFGGAGPGGVAGTGGGFCSGFELFDVSFASSRRSPEGMESPGNAGAGGGVYAMWTGGVWTACQDV</sequence>
<reference evidence="1" key="1">
    <citation type="submission" date="2022-07" db="EMBL/GenBank/DDBJ databases">
        <authorList>
            <person name="Macas J."/>
            <person name="Novak P."/>
            <person name="Neumann P."/>
        </authorList>
    </citation>
    <scope>NUCLEOTIDE SEQUENCE</scope>
</reference>
<comment type="caution">
    <text evidence="1">The sequence shown here is derived from an EMBL/GenBank/DDBJ whole genome shotgun (WGS) entry which is preliminary data.</text>
</comment>
<evidence type="ECO:0000313" key="2">
    <source>
        <dbReference type="EMBL" id="CAH9113825.1"/>
    </source>
</evidence>
<dbReference type="AlphaFoldDB" id="A0A9P0Z5U5"/>
<keyword evidence="3" id="KW-1185">Reference proteome</keyword>
<accession>A0A9P0Z5U5</accession>
<proteinExistence type="predicted"/>
<gene>
    <name evidence="1" type="ORF">CEURO_LOCUS11239</name>
    <name evidence="2" type="ORF">CEURO_LOCUS20176</name>
</gene>